<feature type="region of interest" description="Disordered" evidence="1">
    <location>
        <begin position="1"/>
        <end position="33"/>
    </location>
</feature>
<feature type="compositionally biased region" description="Basic and acidic residues" evidence="1">
    <location>
        <begin position="1"/>
        <end position="16"/>
    </location>
</feature>
<evidence type="ECO:0000313" key="2">
    <source>
        <dbReference type="EMBL" id="KAF2232038.1"/>
    </source>
</evidence>
<sequence length="102" mass="11436">MAVAADERKGKAMDRDWLDEEGGSNGECYEERGGYDLGPLVDKAVDDWRGKREREAERAGWDVVSELDSVRYEVGDEDDGGGSSDSEFEIIWRPRVGILPVR</sequence>
<name>A0A6A6H2H8_VIRVR</name>
<reference evidence="2" key="1">
    <citation type="journal article" date="2020" name="Stud. Mycol.">
        <title>101 Dothideomycetes genomes: a test case for predicting lifestyles and emergence of pathogens.</title>
        <authorList>
            <person name="Haridas S."/>
            <person name="Albert R."/>
            <person name="Binder M."/>
            <person name="Bloem J."/>
            <person name="Labutti K."/>
            <person name="Salamov A."/>
            <person name="Andreopoulos B."/>
            <person name="Baker S."/>
            <person name="Barry K."/>
            <person name="Bills G."/>
            <person name="Bluhm B."/>
            <person name="Cannon C."/>
            <person name="Castanera R."/>
            <person name="Culley D."/>
            <person name="Daum C."/>
            <person name="Ezra D."/>
            <person name="Gonzalez J."/>
            <person name="Henrissat B."/>
            <person name="Kuo A."/>
            <person name="Liang C."/>
            <person name="Lipzen A."/>
            <person name="Lutzoni F."/>
            <person name="Magnuson J."/>
            <person name="Mondo S."/>
            <person name="Nolan M."/>
            <person name="Ohm R."/>
            <person name="Pangilinan J."/>
            <person name="Park H.-J."/>
            <person name="Ramirez L."/>
            <person name="Alfaro M."/>
            <person name="Sun H."/>
            <person name="Tritt A."/>
            <person name="Yoshinaga Y."/>
            <person name="Zwiers L.-H."/>
            <person name="Turgeon B."/>
            <person name="Goodwin S."/>
            <person name="Spatafora J."/>
            <person name="Crous P."/>
            <person name="Grigoriev I."/>
        </authorList>
    </citation>
    <scope>NUCLEOTIDE SEQUENCE</scope>
    <source>
        <strain evidence="2">Tuck. ex Michener</strain>
    </source>
</reference>
<dbReference type="EMBL" id="ML991820">
    <property type="protein sequence ID" value="KAF2232038.1"/>
    <property type="molecule type" value="Genomic_DNA"/>
</dbReference>
<dbReference type="Proteomes" id="UP000800092">
    <property type="component" value="Unassembled WGS sequence"/>
</dbReference>
<dbReference type="AlphaFoldDB" id="A0A6A6H2H8"/>
<organism evidence="2 3">
    <name type="scientific">Viridothelium virens</name>
    <name type="common">Speckled blister lichen</name>
    <name type="synonym">Trypethelium virens</name>
    <dbReference type="NCBI Taxonomy" id="1048519"/>
    <lineage>
        <taxon>Eukaryota</taxon>
        <taxon>Fungi</taxon>
        <taxon>Dikarya</taxon>
        <taxon>Ascomycota</taxon>
        <taxon>Pezizomycotina</taxon>
        <taxon>Dothideomycetes</taxon>
        <taxon>Dothideomycetes incertae sedis</taxon>
        <taxon>Trypetheliales</taxon>
        <taxon>Trypetheliaceae</taxon>
        <taxon>Viridothelium</taxon>
    </lineage>
</organism>
<evidence type="ECO:0000313" key="3">
    <source>
        <dbReference type="Proteomes" id="UP000800092"/>
    </source>
</evidence>
<accession>A0A6A6H2H8</accession>
<gene>
    <name evidence="2" type="ORF">EV356DRAFT_569119</name>
</gene>
<protein>
    <submittedName>
        <fullName evidence="2">Uncharacterized protein</fullName>
    </submittedName>
</protein>
<keyword evidence="3" id="KW-1185">Reference proteome</keyword>
<proteinExistence type="predicted"/>
<evidence type="ECO:0000256" key="1">
    <source>
        <dbReference type="SAM" id="MobiDB-lite"/>
    </source>
</evidence>